<name>A0A812W0E5_9DINO</name>
<protein>
    <submittedName>
        <fullName evidence="3">Cdk10 protein</fullName>
    </submittedName>
</protein>
<dbReference type="InterPro" id="IPR013762">
    <property type="entry name" value="Integrase-like_cat_sf"/>
</dbReference>
<organism evidence="3 4">
    <name type="scientific">Symbiodinium necroappetens</name>
    <dbReference type="NCBI Taxonomy" id="1628268"/>
    <lineage>
        <taxon>Eukaryota</taxon>
        <taxon>Sar</taxon>
        <taxon>Alveolata</taxon>
        <taxon>Dinophyceae</taxon>
        <taxon>Suessiales</taxon>
        <taxon>Symbiodiniaceae</taxon>
        <taxon>Symbiodinium</taxon>
    </lineage>
</organism>
<evidence type="ECO:0000313" key="4">
    <source>
        <dbReference type="Proteomes" id="UP000601435"/>
    </source>
</evidence>
<sequence>LRAGAWGPGPLDDTSAAFGLRLACLDLYLFACSPAFGGLWRVADDIGAYIQRCLSGNNRGSSGRERVNLANRIYVIARDAAGNLYDPVRVENTWRDTQPLVTAEEEEGELGLDLRRYALATPAGPDFDYGLLAIRSTVAEAAPWIALVVVGESESGEPIVALPGKAWHRTQSRRLVPTSCFQLPRGASTRVVAPEDRENPLEALAVRVWIGRLSADWGRYVEIVEIGAADLELNTAFGEPLEAEHADCIPFVPDLVEAAGDRLHYQTAEEGTGGEPAPRPAPDEAAPAWATRVEELERGMGDVRRGIQEILGKLGKPEVKAPAKAAAPRPSALRARAGQAAGAGVVGLDPAVVQAARSAGVPESHLEEMARVVAQSKTKLKDPAASAQPTPVIPDLNTGPLDETEEEDEGDEALPTTAGNDQVAAAIAKLTVIAENLTASKRRASTLEGLLEGGAGADGLGSAAAGRRNAAALKVLRRALVDRPRELADNMLDRMGADFGLARSVPGADRVPVTARAWVESRARIQQQFPTTVQMAWILSGIVDALARGDHDEGLARALVGLAAIEQLSLDRGSWTLAEPMLLEEPAPLSSFHGRQMPTGSEQPFTRLLDARSIELLVYQVREVDDYLERRRRLSSRRTGHPTAQEEDEDDEKDKSVVEEFVSAGEAPPRVPGAAARPILAASLWASLPRWVLEQPTPFASFFRSLVTQKPKQGAPATGQAFPMPLPYPSVYKRSARRRTSRLRASERHAVNLVVAVLSWLALDCPAAGPAWISLGQPLTGEQRGAVRRLESFVRVLVRQPMVGPSEMGRVAAKVEAVEQQLGRLETIARRLGRVSSHYLGNPDHIDYDSPPPARFLRVGAGLCSGRGVYDHGGDRAFDRLLASRLVMTGRPAFDPTPHLDPEARSHYLDPAAWMKDPETLDEALPRPKFKATRAERLRVLKMLDDTDRLRFIPADLVDPRFTSGLFAIIKDQDRDRMIMDCRCPNALESATGRWIRTMATAASLLNLSLGPTEELVMAGEDLKDYYYFFKTPPARLLRNVVTGKLPRDVAATFAGFSSAEDGHAFYYAALNTLPMGDLNAVSYGQTAHVSLLLTHTDVQLAELLTLDSRPPRGCFATGICIDDFVCMEKRPRGSGLPRRTSRVMRGMRRGYALAGLERSEKKAFEGATKISRLGLATRALLDLVAGSLVAIFSFRRRLLSMLNLVYTEGRGLPRDMVFSLSAGLRDELTTSAILISTAATNLRARPSPVLVATDASLDWEAGVEAEIGPEVAREVARHALIKPLWNRLLRPGELPEDEVKAHPLWSKLARALQYGGAWRRPCRRGRHINISEVRAGLQGELRHARRRPRSRLNLAMDSQVALGALGKGRSSSSAINRELRRSLPAHLGYESYLDLMYYASAENPADDGTRNVPLRTPSEELPHWWAAALQGEFAGLDAWLAERGALPQDALGLPPLTELGVVRTQVTSRKEARRSWWQRPSQRRLDKATLPLHIQRLLRALPEQQFLTAGGKAPDLCEKGFLDLYSGSYGAARALARRSGCWVLTFELHRDAGEDLLDAACQARILELIAGGAFYCVGGGPVCSSMSRAIRPPVRSKVHPAGLPDCRPAMQAKVAAGNQHAAFAARVVETAAQVGTDFWIENPAASFLWQQPAWQALTEGVGSPGGFFLLDFCRCGSPWRKRTLIYTSTALRGQRLLCSCSGPHQRLSGYCKERRQMWTKVAESYPRPLNGLLAAAATEAMRPLGDRRHISACDICRCGSQRIGEADNPGPAEVCLEEVQLVSARTQALQHRLLTDFRTWLASQLSRPARLSLEGCAMAFCAVLRAYGNHLFQTGQPLYKWRHLCAYFQKERLTLRPYMPMCWDLTTRWERLCPTAHRTPVPYALARAVISLSLALGWARFAAVVGLSFYGTARVGEPLRAHRGAILLPSDLLLDELPACYVRVEAPKTSHRGTGRVQHFVVREPSFVKFLERLLANDPLTQKLFPASAATFRRRWDYVLERLGVPAVVKLTPGGLRGGGAVYLYQRGTPVHDLLWSMRLRSQATLESYLQEVAAVSVLPALAATTRQRIAAAASVCDVQLEHFRPSS</sequence>
<dbReference type="Proteomes" id="UP000601435">
    <property type="component" value="Unassembled WGS sequence"/>
</dbReference>
<proteinExistence type="predicted"/>
<dbReference type="GO" id="GO:0006310">
    <property type="term" value="P:DNA recombination"/>
    <property type="evidence" value="ECO:0007669"/>
    <property type="project" value="UniProtKB-KW"/>
</dbReference>
<comment type="caution">
    <text evidence="3">The sequence shown here is derived from an EMBL/GenBank/DDBJ whole genome shotgun (WGS) entry which is preliminary data.</text>
</comment>
<gene>
    <name evidence="3" type="primary">Cdk10</name>
    <name evidence="3" type="ORF">SNEC2469_LOCUS18324</name>
</gene>
<feature type="region of interest" description="Disordered" evidence="2">
    <location>
        <begin position="377"/>
        <end position="416"/>
    </location>
</feature>
<reference evidence="3" key="1">
    <citation type="submission" date="2021-02" db="EMBL/GenBank/DDBJ databases">
        <authorList>
            <person name="Dougan E. K."/>
            <person name="Rhodes N."/>
            <person name="Thang M."/>
            <person name="Chan C."/>
        </authorList>
    </citation>
    <scope>NUCLEOTIDE SEQUENCE</scope>
</reference>
<dbReference type="EMBL" id="CAJNJA010030780">
    <property type="protein sequence ID" value="CAE7648407.1"/>
    <property type="molecule type" value="Genomic_DNA"/>
</dbReference>
<dbReference type="SUPFAM" id="SSF56349">
    <property type="entry name" value="DNA breaking-rejoining enzymes"/>
    <property type="match status" value="1"/>
</dbReference>
<accession>A0A812W0E5</accession>
<feature type="non-terminal residue" evidence="3">
    <location>
        <position position="2089"/>
    </location>
</feature>
<dbReference type="OrthoDB" id="434334at2759"/>
<dbReference type="Gene3D" id="1.10.443.10">
    <property type="entry name" value="Intergrase catalytic core"/>
    <property type="match status" value="1"/>
</dbReference>
<feature type="region of interest" description="Disordered" evidence="2">
    <location>
        <begin position="633"/>
        <end position="656"/>
    </location>
</feature>
<keyword evidence="4" id="KW-1185">Reference proteome</keyword>
<dbReference type="GO" id="GO:0015074">
    <property type="term" value="P:DNA integration"/>
    <property type="evidence" value="ECO:0007669"/>
    <property type="project" value="InterPro"/>
</dbReference>
<keyword evidence="1" id="KW-0233">DNA recombination</keyword>
<feature type="compositionally biased region" description="Acidic residues" evidence="2">
    <location>
        <begin position="402"/>
        <end position="412"/>
    </location>
</feature>
<dbReference type="InterPro" id="IPR011010">
    <property type="entry name" value="DNA_brk_join_enz"/>
</dbReference>
<evidence type="ECO:0000256" key="2">
    <source>
        <dbReference type="SAM" id="MobiDB-lite"/>
    </source>
</evidence>
<evidence type="ECO:0000313" key="3">
    <source>
        <dbReference type="EMBL" id="CAE7648407.1"/>
    </source>
</evidence>
<evidence type="ECO:0000256" key="1">
    <source>
        <dbReference type="ARBA" id="ARBA00023172"/>
    </source>
</evidence>
<dbReference type="GO" id="GO:0003677">
    <property type="term" value="F:DNA binding"/>
    <property type="evidence" value="ECO:0007669"/>
    <property type="project" value="InterPro"/>
</dbReference>